<dbReference type="InterPro" id="IPR039422">
    <property type="entry name" value="MarR/SlyA-like"/>
</dbReference>
<dbReference type="Proteomes" id="UP000235994">
    <property type="component" value="Unassembled WGS sequence"/>
</dbReference>
<dbReference type="PROSITE" id="PS50995">
    <property type="entry name" value="HTH_MARR_2"/>
    <property type="match status" value="1"/>
</dbReference>
<dbReference type="PANTHER" id="PTHR33164">
    <property type="entry name" value="TRANSCRIPTIONAL REGULATOR, MARR FAMILY"/>
    <property type="match status" value="1"/>
</dbReference>
<feature type="domain" description="HTH marR-type" evidence="1">
    <location>
        <begin position="1"/>
        <end position="138"/>
    </location>
</feature>
<keyword evidence="3" id="KW-1185">Reference proteome</keyword>
<evidence type="ECO:0000259" key="1">
    <source>
        <dbReference type="PROSITE" id="PS50995"/>
    </source>
</evidence>
<evidence type="ECO:0000313" key="3">
    <source>
        <dbReference type="Proteomes" id="UP000235994"/>
    </source>
</evidence>
<dbReference type="Pfam" id="PF12802">
    <property type="entry name" value="MarR_2"/>
    <property type="match status" value="1"/>
</dbReference>
<dbReference type="EMBL" id="POQS01000001">
    <property type="protein sequence ID" value="PND35542.1"/>
    <property type="molecule type" value="Genomic_DNA"/>
</dbReference>
<evidence type="ECO:0000313" key="2">
    <source>
        <dbReference type="EMBL" id="PND35542.1"/>
    </source>
</evidence>
<protein>
    <submittedName>
        <fullName evidence="2">MarR family transcriptional regulator</fullName>
    </submittedName>
</protein>
<reference evidence="2 3" key="1">
    <citation type="submission" date="2018-01" db="EMBL/GenBank/DDBJ databases">
        <title>The draft genome of an aniline degradation strain ANB-1.</title>
        <authorList>
            <person name="Zhang L."/>
            <person name="Jiang J."/>
        </authorList>
    </citation>
    <scope>NUCLEOTIDE SEQUENCE [LARGE SCALE GENOMIC DNA]</scope>
    <source>
        <strain evidence="2 3">ANB-1</strain>
    </source>
</reference>
<dbReference type="RefSeq" id="WP_102771473.1">
    <property type="nucleotide sequence ID" value="NZ_POQS01000001.1"/>
</dbReference>
<dbReference type="GO" id="GO:0006950">
    <property type="term" value="P:response to stress"/>
    <property type="evidence" value="ECO:0007669"/>
    <property type="project" value="TreeGrafter"/>
</dbReference>
<comment type="caution">
    <text evidence="2">The sequence shown here is derived from an EMBL/GenBank/DDBJ whole genome shotgun (WGS) entry which is preliminary data.</text>
</comment>
<dbReference type="SMART" id="SM00347">
    <property type="entry name" value="HTH_MARR"/>
    <property type="match status" value="1"/>
</dbReference>
<dbReference type="SUPFAM" id="SSF46785">
    <property type="entry name" value="Winged helix' DNA-binding domain"/>
    <property type="match status" value="1"/>
</dbReference>
<proteinExistence type="predicted"/>
<organism evidence="2 3">
    <name type="scientific">Achromobacter pulmonis</name>
    <dbReference type="NCBI Taxonomy" id="1389932"/>
    <lineage>
        <taxon>Bacteria</taxon>
        <taxon>Pseudomonadati</taxon>
        <taxon>Pseudomonadota</taxon>
        <taxon>Betaproteobacteria</taxon>
        <taxon>Burkholderiales</taxon>
        <taxon>Alcaligenaceae</taxon>
        <taxon>Achromobacter</taxon>
    </lineage>
</organism>
<dbReference type="InterPro" id="IPR036388">
    <property type="entry name" value="WH-like_DNA-bd_sf"/>
</dbReference>
<name>A0A2N8KQ16_9BURK</name>
<dbReference type="InterPro" id="IPR036390">
    <property type="entry name" value="WH_DNA-bd_sf"/>
</dbReference>
<sequence length="154" mass="17237">MFDLDDFLPYRITVLASHIAVSFARQHAERFGLSIPEWRVVAVLGRHGELSSGEVMDKTSMDKAKVSRAVTRLAAAGIIARKAHPEDQRSNRLELTREGRRIHDRITPIAVDLERELLSVLTREEQETFGRVLAKLARKVLDMAGSALDGDAHI</sequence>
<dbReference type="GO" id="GO:0003700">
    <property type="term" value="F:DNA-binding transcription factor activity"/>
    <property type="evidence" value="ECO:0007669"/>
    <property type="project" value="InterPro"/>
</dbReference>
<dbReference type="Gene3D" id="1.10.10.10">
    <property type="entry name" value="Winged helix-like DNA-binding domain superfamily/Winged helix DNA-binding domain"/>
    <property type="match status" value="1"/>
</dbReference>
<dbReference type="PANTHER" id="PTHR33164:SF57">
    <property type="entry name" value="MARR-FAMILY TRANSCRIPTIONAL REGULATOR"/>
    <property type="match status" value="1"/>
</dbReference>
<dbReference type="PRINTS" id="PR00598">
    <property type="entry name" value="HTHMARR"/>
</dbReference>
<dbReference type="InterPro" id="IPR000835">
    <property type="entry name" value="HTH_MarR-typ"/>
</dbReference>
<dbReference type="AlphaFoldDB" id="A0A2N8KQ16"/>
<gene>
    <name evidence="2" type="ORF">C1I89_04035</name>
</gene>
<accession>A0A2N8KQ16</accession>